<dbReference type="GO" id="GO:0004190">
    <property type="term" value="F:aspartic-type endopeptidase activity"/>
    <property type="evidence" value="ECO:0007669"/>
    <property type="project" value="InterPro"/>
</dbReference>
<evidence type="ECO:0000313" key="9">
    <source>
        <dbReference type="Proteomes" id="UP000007266"/>
    </source>
</evidence>
<dbReference type="Gene3D" id="3.10.10.10">
    <property type="entry name" value="HIV Type 1 Reverse Transcriptase, subunit A, domain 1"/>
    <property type="match status" value="1"/>
</dbReference>
<reference evidence="8 9" key="2">
    <citation type="journal article" date="2010" name="Nucleic Acids Res.">
        <title>BeetleBase in 2010: revisions to provide comprehensive genomic information for Tribolium castaneum.</title>
        <authorList>
            <person name="Kim H.S."/>
            <person name="Murphy T."/>
            <person name="Xia J."/>
            <person name="Caragea D."/>
            <person name="Park Y."/>
            <person name="Beeman R.W."/>
            <person name="Lorenzen M.D."/>
            <person name="Butcher S."/>
            <person name="Manak J.R."/>
            <person name="Brown S.J."/>
        </authorList>
    </citation>
    <scope>GENOME REANNOTATION</scope>
    <source>
        <strain evidence="8 9">Georgia GA2</strain>
    </source>
</reference>
<evidence type="ECO:0000256" key="6">
    <source>
        <dbReference type="ARBA" id="ARBA00022801"/>
    </source>
</evidence>
<dbReference type="InterPro" id="IPR012337">
    <property type="entry name" value="RNaseH-like_sf"/>
</dbReference>
<dbReference type="InterPro" id="IPR001995">
    <property type="entry name" value="Peptidase_A2_cat"/>
</dbReference>
<dbReference type="Pfam" id="PF00078">
    <property type="entry name" value="RVT_1"/>
    <property type="match status" value="1"/>
</dbReference>
<dbReference type="SUPFAM" id="SSF56672">
    <property type="entry name" value="DNA/RNA polymerases"/>
    <property type="match status" value="1"/>
</dbReference>
<dbReference type="STRING" id="7070.A0A139WB68"/>
<dbReference type="GO" id="GO:0006508">
    <property type="term" value="P:proteolysis"/>
    <property type="evidence" value="ECO:0007669"/>
    <property type="project" value="InterPro"/>
</dbReference>
<keyword evidence="5" id="KW-0255">Endonuclease</keyword>
<evidence type="ECO:0000256" key="3">
    <source>
        <dbReference type="ARBA" id="ARBA00022695"/>
    </source>
</evidence>
<keyword evidence="4" id="KW-0540">Nuclease</keyword>
<evidence type="ECO:0000256" key="4">
    <source>
        <dbReference type="ARBA" id="ARBA00022722"/>
    </source>
</evidence>
<keyword evidence="6" id="KW-0378">Hydrolase</keyword>
<dbReference type="InterPro" id="IPR021109">
    <property type="entry name" value="Peptidase_aspartic_dom_sf"/>
</dbReference>
<protein>
    <recommendedName>
        <fullName evidence="1">RNA-directed DNA polymerase</fullName>
        <ecNumber evidence="1">2.7.7.49</ecNumber>
    </recommendedName>
</protein>
<dbReference type="InterPro" id="IPR000477">
    <property type="entry name" value="RT_dom"/>
</dbReference>
<dbReference type="FunFam" id="1.10.340.70:FF:000006">
    <property type="entry name" value="Retrovirus-related Pol polyprotein from transposon 297-like Protein"/>
    <property type="match status" value="1"/>
</dbReference>
<dbReference type="SUPFAM" id="SSF53098">
    <property type="entry name" value="Ribonuclease H-like"/>
    <property type="match status" value="1"/>
</dbReference>
<evidence type="ECO:0000256" key="1">
    <source>
        <dbReference type="ARBA" id="ARBA00012493"/>
    </source>
</evidence>
<keyword evidence="3" id="KW-0548">Nucleotidyltransferase</keyword>
<reference evidence="8 9" key="1">
    <citation type="journal article" date="2008" name="Nature">
        <title>The genome of the model beetle and pest Tribolium castaneum.</title>
        <authorList>
            <consortium name="Tribolium Genome Sequencing Consortium"/>
            <person name="Richards S."/>
            <person name="Gibbs R.A."/>
            <person name="Weinstock G.M."/>
            <person name="Brown S.J."/>
            <person name="Denell R."/>
            <person name="Beeman R.W."/>
            <person name="Gibbs R."/>
            <person name="Beeman R.W."/>
            <person name="Brown S.J."/>
            <person name="Bucher G."/>
            <person name="Friedrich M."/>
            <person name="Grimmelikhuijzen C.J."/>
            <person name="Klingler M."/>
            <person name="Lorenzen M."/>
            <person name="Richards S."/>
            <person name="Roth S."/>
            <person name="Schroder R."/>
            <person name="Tautz D."/>
            <person name="Zdobnov E.M."/>
            <person name="Muzny D."/>
            <person name="Gibbs R.A."/>
            <person name="Weinstock G.M."/>
            <person name="Attaway T."/>
            <person name="Bell S."/>
            <person name="Buhay C.J."/>
            <person name="Chandrabose M.N."/>
            <person name="Chavez D."/>
            <person name="Clerk-Blankenburg K.P."/>
            <person name="Cree A."/>
            <person name="Dao M."/>
            <person name="Davis C."/>
            <person name="Chacko J."/>
            <person name="Dinh H."/>
            <person name="Dugan-Rocha S."/>
            <person name="Fowler G."/>
            <person name="Garner T.T."/>
            <person name="Garnes J."/>
            <person name="Gnirke A."/>
            <person name="Hawes A."/>
            <person name="Hernandez J."/>
            <person name="Hines S."/>
            <person name="Holder M."/>
            <person name="Hume J."/>
            <person name="Jhangiani S.N."/>
            <person name="Joshi V."/>
            <person name="Khan Z.M."/>
            <person name="Jackson L."/>
            <person name="Kovar C."/>
            <person name="Kowis A."/>
            <person name="Lee S."/>
            <person name="Lewis L.R."/>
            <person name="Margolis J."/>
            <person name="Morgan M."/>
            <person name="Nazareth L.V."/>
            <person name="Nguyen N."/>
            <person name="Okwuonu G."/>
            <person name="Parker D."/>
            <person name="Richards S."/>
            <person name="Ruiz S.J."/>
            <person name="Santibanez J."/>
            <person name="Savard J."/>
            <person name="Scherer S.E."/>
            <person name="Schneider B."/>
            <person name="Sodergren E."/>
            <person name="Tautz D."/>
            <person name="Vattahil S."/>
            <person name="Villasana D."/>
            <person name="White C.S."/>
            <person name="Wright R."/>
            <person name="Park Y."/>
            <person name="Beeman R.W."/>
            <person name="Lord J."/>
            <person name="Oppert B."/>
            <person name="Lorenzen M."/>
            <person name="Brown S."/>
            <person name="Wang L."/>
            <person name="Savard J."/>
            <person name="Tautz D."/>
            <person name="Richards S."/>
            <person name="Weinstock G."/>
            <person name="Gibbs R.A."/>
            <person name="Liu Y."/>
            <person name="Worley K."/>
            <person name="Weinstock G."/>
            <person name="Elsik C.G."/>
            <person name="Reese J.T."/>
            <person name="Elhaik E."/>
            <person name="Landan G."/>
            <person name="Graur D."/>
            <person name="Arensburger P."/>
            <person name="Atkinson P."/>
            <person name="Beeman R.W."/>
            <person name="Beidler J."/>
            <person name="Brown S.J."/>
            <person name="Demuth J.P."/>
            <person name="Drury D.W."/>
            <person name="Du Y.Z."/>
            <person name="Fujiwara H."/>
            <person name="Lorenzen M."/>
            <person name="Maselli V."/>
            <person name="Osanai M."/>
            <person name="Park Y."/>
            <person name="Robertson H.M."/>
            <person name="Tu Z."/>
            <person name="Wang J.J."/>
            <person name="Wang S."/>
            <person name="Richards S."/>
            <person name="Song H."/>
            <person name="Zhang L."/>
            <person name="Sodergren E."/>
            <person name="Werner D."/>
            <person name="Stanke M."/>
            <person name="Morgenstern B."/>
            <person name="Solovyev V."/>
            <person name="Kosarev P."/>
            <person name="Brown G."/>
            <person name="Chen H.C."/>
            <person name="Ermolaeva O."/>
            <person name="Hlavina W."/>
            <person name="Kapustin Y."/>
            <person name="Kiryutin B."/>
            <person name="Kitts P."/>
            <person name="Maglott D."/>
            <person name="Pruitt K."/>
            <person name="Sapojnikov V."/>
            <person name="Souvorov A."/>
            <person name="Mackey A.J."/>
            <person name="Waterhouse R.M."/>
            <person name="Wyder S."/>
            <person name="Zdobnov E.M."/>
            <person name="Zdobnov E.M."/>
            <person name="Wyder S."/>
            <person name="Kriventseva E.V."/>
            <person name="Kadowaki T."/>
            <person name="Bork P."/>
            <person name="Aranda M."/>
            <person name="Bao R."/>
            <person name="Beermann A."/>
            <person name="Berns N."/>
            <person name="Bolognesi R."/>
            <person name="Bonneton F."/>
            <person name="Bopp D."/>
            <person name="Brown S.J."/>
            <person name="Bucher G."/>
            <person name="Butts T."/>
            <person name="Chaumot A."/>
            <person name="Denell R.E."/>
            <person name="Ferrier D.E."/>
            <person name="Friedrich M."/>
            <person name="Gordon C.M."/>
            <person name="Jindra M."/>
            <person name="Klingler M."/>
            <person name="Lan Q."/>
            <person name="Lattorff H.M."/>
            <person name="Laudet V."/>
            <person name="von Levetsow C."/>
            <person name="Liu Z."/>
            <person name="Lutz R."/>
            <person name="Lynch J.A."/>
            <person name="da Fonseca R.N."/>
            <person name="Posnien N."/>
            <person name="Reuter R."/>
            <person name="Roth S."/>
            <person name="Savard J."/>
            <person name="Schinko J.B."/>
            <person name="Schmitt C."/>
            <person name="Schoppmeier M."/>
            <person name="Schroder R."/>
            <person name="Shippy T.D."/>
            <person name="Simonnet F."/>
            <person name="Marques-Souza H."/>
            <person name="Tautz D."/>
            <person name="Tomoyasu Y."/>
            <person name="Trauner J."/>
            <person name="Van der Zee M."/>
            <person name="Vervoort M."/>
            <person name="Wittkopp N."/>
            <person name="Wimmer E.A."/>
            <person name="Yang X."/>
            <person name="Jones A.K."/>
            <person name="Sattelle D.B."/>
            <person name="Ebert P.R."/>
            <person name="Nelson D."/>
            <person name="Scott J.G."/>
            <person name="Beeman R.W."/>
            <person name="Muthukrishnan S."/>
            <person name="Kramer K.J."/>
            <person name="Arakane Y."/>
            <person name="Beeman R.W."/>
            <person name="Zhu Q."/>
            <person name="Hogenkamp D."/>
            <person name="Dixit R."/>
            <person name="Oppert B."/>
            <person name="Jiang H."/>
            <person name="Zou Z."/>
            <person name="Marshall J."/>
            <person name="Elpidina E."/>
            <person name="Vinokurov K."/>
            <person name="Oppert C."/>
            <person name="Zou Z."/>
            <person name="Evans J."/>
            <person name="Lu Z."/>
            <person name="Zhao P."/>
            <person name="Sumathipala N."/>
            <person name="Altincicek B."/>
            <person name="Vilcinskas A."/>
            <person name="Williams M."/>
            <person name="Hultmark D."/>
            <person name="Hetru C."/>
            <person name="Jiang H."/>
            <person name="Grimmelikhuijzen C.J."/>
            <person name="Hauser F."/>
            <person name="Cazzamali G."/>
            <person name="Williamson M."/>
            <person name="Park Y."/>
            <person name="Li B."/>
            <person name="Tanaka Y."/>
            <person name="Predel R."/>
            <person name="Neupert S."/>
            <person name="Schachtner J."/>
            <person name="Verleyen P."/>
            <person name="Raible F."/>
            <person name="Bork P."/>
            <person name="Friedrich M."/>
            <person name="Walden K.K."/>
            <person name="Robertson H.M."/>
            <person name="Angeli S."/>
            <person name="Foret S."/>
            <person name="Bucher G."/>
            <person name="Schuetz S."/>
            <person name="Maleszka R."/>
            <person name="Wimmer E.A."/>
            <person name="Beeman R.W."/>
            <person name="Lorenzen M."/>
            <person name="Tomoyasu Y."/>
            <person name="Miller S.C."/>
            <person name="Grossmann D."/>
            <person name="Bucher G."/>
        </authorList>
    </citation>
    <scope>NUCLEOTIDE SEQUENCE [LARGE SCALE GENOMIC DNA]</scope>
    <source>
        <strain evidence="8 9">Georgia GA2</strain>
    </source>
</reference>
<dbReference type="EMBL" id="KQ971373">
    <property type="protein sequence ID" value="KYB25159.1"/>
    <property type="molecule type" value="Genomic_DNA"/>
</dbReference>
<gene>
    <name evidence="8" type="primary">AUGUSTUS-3.0.2_34897</name>
    <name evidence="8" type="ORF">TcasGA2_TC034897</name>
</gene>
<dbReference type="GO" id="GO:0003964">
    <property type="term" value="F:RNA-directed DNA polymerase activity"/>
    <property type="evidence" value="ECO:0007669"/>
    <property type="project" value="UniProtKB-EC"/>
</dbReference>
<dbReference type="Gene3D" id="1.10.340.70">
    <property type="match status" value="1"/>
</dbReference>
<dbReference type="PROSITE" id="PS50175">
    <property type="entry name" value="ASP_PROT_RETROV"/>
    <property type="match status" value="1"/>
</dbReference>
<dbReference type="CDD" id="cd01647">
    <property type="entry name" value="RT_LTR"/>
    <property type="match status" value="1"/>
</dbReference>
<keyword evidence="9" id="KW-1185">Reference proteome</keyword>
<organism evidence="8 9">
    <name type="scientific">Tribolium castaneum</name>
    <name type="common">Red flour beetle</name>
    <dbReference type="NCBI Taxonomy" id="7070"/>
    <lineage>
        <taxon>Eukaryota</taxon>
        <taxon>Metazoa</taxon>
        <taxon>Ecdysozoa</taxon>
        <taxon>Arthropoda</taxon>
        <taxon>Hexapoda</taxon>
        <taxon>Insecta</taxon>
        <taxon>Pterygota</taxon>
        <taxon>Neoptera</taxon>
        <taxon>Endopterygota</taxon>
        <taxon>Coleoptera</taxon>
        <taxon>Polyphaga</taxon>
        <taxon>Cucujiformia</taxon>
        <taxon>Tenebrionidae</taxon>
        <taxon>Tenebrionidae incertae sedis</taxon>
        <taxon>Tribolium</taxon>
    </lineage>
</organism>
<dbReference type="AlphaFoldDB" id="A0A139WB68"/>
<dbReference type="FunFam" id="3.30.420.10:FF:000354">
    <property type="match status" value="1"/>
</dbReference>
<name>A0A139WB68_TRICA</name>
<dbReference type="Gene3D" id="3.30.420.10">
    <property type="entry name" value="Ribonuclease H-like superfamily/Ribonuclease H"/>
    <property type="match status" value="1"/>
</dbReference>
<dbReference type="FunFam" id="2.40.70.10:FF:000130">
    <property type="entry name" value="Retrovirus-related Pol polyprotein from transposon opus-like Protein"/>
    <property type="match status" value="1"/>
</dbReference>
<feature type="domain" description="Peptidase A2" evidence="7">
    <location>
        <begin position="124"/>
        <end position="198"/>
    </location>
</feature>
<dbReference type="Pfam" id="PF17921">
    <property type="entry name" value="Integrase_H2C2"/>
    <property type="match status" value="1"/>
</dbReference>
<proteinExistence type="predicted"/>
<dbReference type="Gene3D" id="3.30.70.270">
    <property type="match status" value="1"/>
</dbReference>
<dbReference type="InterPro" id="IPR036397">
    <property type="entry name" value="RNaseH_sf"/>
</dbReference>
<dbReference type="InterPro" id="IPR043502">
    <property type="entry name" value="DNA/RNA_pol_sf"/>
</dbReference>
<dbReference type="InterPro" id="IPR050951">
    <property type="entry name" value="Retrovirus_Pol_polyprotein"/>
</dbReference>
<sequence>MNHHRRGILSKCYFNKSPYRNLSFSLFKLIIPRSSKKNHIWIVLPRSIQSGMDDLCRKCVVPGCGNRRKPLHRFPNPKKSLWRFRQWVQRIAGKLEGPSAVEAMCDGADSQQNRLFITDQKSGIRYLVDTGAEVSVVPKRLVGKSTSGQSSHVLFAANNSPINTYGNKLLLLDLKLRRAFKWIFIIADVAKPIIGADFLNFYNLLPDLRNRRLVDAQTLFSVPGQVVQCNTPQITTVAKTTEYHELLAKYGDITRTLLPGKLAKSAVVHRIFTTGLPIAESPRRLPPEKFKVAKLEFQYMVEQGWCRPSSSPWASPLHMVTKKTPGEWRPCGDYRRLNSVTVPDRYPIPHIQDFASKLQGKKVFSTLDLVRAYHQIPVAEEDIPKTAVCTPFGLFEFTADKASPRQQRQLDFISQFSTRITHVSGEDNTVADALSRIDEIVTPTTISTKELKREQETDPELQQILKAEATSLVMKELIPADAEASIYCDISTNNIRPYIPLSLRKKVFDMFHRMSHTSGRATSKAIRKKFVWPAMDATMRKWARTCVACQKAKVNRHTVAPLKFFELPESRFEHIHIDIIGPLPPSQGHRYCLTMSDRFTRWPEIAPMDNKTVLSSSYGSFSSSLMTVRWSTSRKITSPCSTYDTLRHIQTPSDFFLGEALICPTHQLFQLYGV</sequence>
<dbReference type="PANTHER" id="PTHR37984">
    <property type="entry name" value="PROTEIN CBG26694"/>
    <property type="match status" value="1"/>
</dbReference>
<accession>A0A139WB68</accession>
<evidence type="ECO:0000256" key="5">
    <source>
        <dbReference type="ARBA" id="ARBA00022759"/>
    </source>
</evidence>
<evidence type="ECO:0000313" key="8">
    <source>
        <dbReference type="EMBL" id="KYB25159.1"/>
    </source>
</evidence>
<dbReference type="eggNOG" id="KOG0017">
    <property type="taxonomic scope" value="Eukaryota"/>
</dbReference>
<dbReference type="GO" id="GO:0003676">
    <property type="term" value="F:nucleic acid binding"/>
    <property type="evidence" value="ECO:0007669"/>
    <property type="project" value="InterPro"/>
</dbReference>
<dbReference type="EC" id="2.7.7.49" evidence="1"/>
<dbReference type="InterPro" id="IPR041588">
    <property type="entry name" value="Integrase_H2C2"/>
</dbReference>
<dbReference type="InParanoid" id="A0A139WB68"/>
<dbReference type="SUPFAM" id="SSF50630">
    <property type="entry name" value="Acid proteases"/>
    <property type="match status" value="1"/>
</dbReference>
<dbReference type="Proteomes" id="UP000007266">
    <property type="component" value="Linkage group 10"/>
</dbReference>
<dbReference type="OMA" id="EHIHIDI"/>
<evidence type="ECO:0000256" key="2">
    <source>
        <dbReference type="ARBA" id="ARBA00022679"/>
    </source>
</evidence>
<keyword evidence="2" id="KW-0808">Transferase</keyword>
<dbReference type="GO" id="GO:0042575">
    <property type="term" value="C:DNA polymerase complex"/>
    <property type="evidence" value="ECO:0007669"/>
    <property type="project" value="UniProtKB-ARBA"/>
</dbReference>
<evidence type="ECO:0000259" key="7">
    <source>
        <dbReference type="PROSITE" id="PS50175"/>
    </source>
</evidence>
<dbReference type="InterPro" id="IPR043128">
    <property type="entry name" value="Rev_trsase/Diguanyl_cyclase"/>
</dbReference>
<dbReference type="PANTHER" id="PTHR37984:SF5">
    <property type="entry name" value="PROTEIN NYNRIN-LIKE"/>
    <property type="match status" value="1"/>
</dbReference>
<dbReference type="GO" id="GO:0004519">
    <property type="term" value="F:endonuclease activity"/>
    <property type="evidence" value="ECO:0007669"/>
    <property type="project" value="UniProtKB-KW"/>
</dbReference>